<dbReference type="EMBL" id="JAUTXU010000008">
    <property type="protein sequence ID" value="KAK3723674.1"/>
    <property type="molecule type" value="Genomic_DNA"/>
</dbReference>
<proteinExistence type="predicted"/>
<accession>A0ACC3NV28</accession>
<evidence type="ECO:0000313" key="1">
    <source>
        <dbReference type="EMBL" id="KAK3723674.1"/>
    </source>
</evidence>
<gene>
    <name evidence="1" type="ORF">LTR37_001555</name>
</gene>
<organism evidence="1 2">
    <name type="scientific">Vermiconidia calcicola</name>
    <dbReference type="NCBI Taxonomy" id="1690605"/>
    <lineage>
        <taxon>Eukaryota</taxon>
        <taxon>Fungi</taxon>
        <taxon>Dikarya</taxon>
        <taxon>Ascomycota</taxon>
        <taxon>Pezizomycotina</taxon>
        <taxon>Dothideomycetes</taxon>
        <taxon>Dothideomycetidae</taxon>
        <taxon>Mycosphaerellales</taxon>
        <taxon>Extremaceae</taxon>
        <taxon>Vermiconidia</taxon>
    </lineage>
</organism>
<keyword evidence="2" id="KW-1185">Reference proteome</keyword>
<evidence type="ECO:0000313" key="2">
    <source>
        <dbReference type="Proteomes" id="UP001281147"/>
    </source>
</evidence>
<dbReference type="Proteomes" id="UP001281147">
    <property type="component" value="Unassembled WGS sequence"/>
</dbReference>
<protein>
    <submittedName>
        <fullName evidence="1">Uncharacterized protein</fullName>
    </submittedName>
</protein>
<sequence>MVVGCKGNCRRGRGQSEADLPTEGCSPAPRHGGSQRGVAVKLIFYYYADHYIDLDDPKGKAAKRTCQQEVAHLHLDIEIRGAKWQWDFQKLIFYYYADHYINFKDLMTELYPQPPSGIGPGAVVATSENNNNSPYTMAYGQDPDTYGAVPPYRFGYDFRM</sequence>
<comment type="caution">
    <text evidence="1">The sequence shown here is derived from an EMBL/GenBank/DDBJ whole genome shotgun (WGS) entry which is preliminary data.</text>
</comment>
<name>A0ACC3NV28_9PEZI</name>
<reference evidence="1" key="1">
    <citation type="submission" date="2023-07" db="EMBL/GenBank/DDBJ databases">
        <title>Black Yeasts Isolated from many extreme environments.</title>
        <authorList>
            <person name="Coleine C."/>
            <person name="Stajich J.E."/>
            <person name="Selbmann L."/>
        </authorList>
    </citation>
    <scope>NUCLEOTIDE SEQUENCE</scope>
    <source>
        <strain evidence="1">CCFEE 5714</strain>
    </source>
</reference>